<dbReference type="PANTHER" id="PTHR11183">
    <property type="entry name" value="GLYCOGENIN SUBFAMILY MEMBER"/>
    <property type="match status" value="1"/>
</dbReference>
<feature type="compositionally biased region" description="Basic and acidic residues" evidence="1">
    <location>
        <begin position="397"/>
        <end position="407"/>
    </location>
</feature>
<dbReference type="OrthoDB" id="2014201at2759"/>
<evidence type="ECO:0000256" key="1">
    <source>
        <dbReference type="SAM" id="MobiDB-lite"/>
    </source>
</evidence>
<sequence>MSSLRPTPGVCVATLIMGDTSYIAGAMVMAYSVRKHCAGGSVPFHTVCIVDQNMTDTEALDCVFDHVVRVEPILAEPMGKRWKRYGAHYDSWIDSCLTKLHVFNLYKLGYQKVVLVDADVLVVDDHFASVLSAPAPSGICSDEPNKLDGKPSHLRPLKTGDKVPAASLRSALAISYGMRGCLMVLPTGARHFQQSLHRVAKEKSEKEGYVGKCGDPKCNAGPDEWLLSVHFKGQWRHLEEAFCCRYWHAKTRGVTPIAIHFVTDKPWSRTSKKHWPDFDIWLKYAHACLGDVQREDQASRSGYKMLGAAIEVCEERRLRSAPKMRGTPVGRPVRDMSRNKSDGVDSRFESRKNTEAPLVVSGGLTRSTDTTGPAKGNSAKKTWNRRRRPFYRSAIPRLDEDKEGTSG</sequence>
<gene>
    <name evidence="2" type="primary">GOLS2</name>
    <name evidence="3" type="synonym">GOLS2_2</name>
    <name evidence="3" type="ORF">FOL46_002799</name>
    <name evidence="2" type="ORF">FOZ61_002904</name>
</gene>
<accession>A0A7J6LS48</accession>
<feature type="region of interest" description="Disordered" evidence="1">
    <location>
        <begin position="323"/>
        <end position="407"/>
    </location>
</feature>
<name>A0A7J6LS48_PEROL</name>
<dbReference type="EMBL" id="JABANN010000193">
    <property type="protein sequence ID" value="KAF4666934.1"/>
    <property type="molecule type" value="Genomic_DNA"/>
</dbReference>
<reference evidence="4 5" key="1">
    <citation type="submission" date="2020-04" db="EMBL/GenBank/DDBJ databases">
        <title>Perkinsus olseni comparative genomics.</title>
        <authorList>
            <person name="Bogema D.R."/>
        </authorList>
    </citation>
    <scope>NUCLEOTIDE SEQUENCE [LARGE SCALE GENOMIC DNA]</scope>
    <source>
        <strain evidence="2">ATCC PRA-179</strain>
        <strain evidence="3">ATCC PRA-31</strain>
    </source>
</reference>
<evidence type="ECO:0000313" key="4">
    <source>
        <dbReference type="Proteomes" id="UP000570595"/>
    </source>
</evidence>
<proteinExistence type="predicted"/>
<evidence type="ECO:0000313" key="3">
    <source>
        <dbReference type="EMBL" id="KAF4666934.1"/>
    </source>
</evidence>
<dbReference type="Proteomes" id="UP000570595">
    <property type="component" value="Unassembled WGS sequence"/>
</dbReference>
<dbReference type="Gene3D" id="3.90.550.10">
    <property type="entry name" value="Spore Coat Polysaccharide Biosynthesis Protein SpsA, Chain A"/>
    <property type="match status" value="1"/>
</dbReference>
<dbReference type="GO" id="GO:0016757">
    <property type="term" value="F:glycosyltransferase activity"/>
    <property type="evidence" value="ECO:0007669"/>
    <property type="project" value="InterPro"/>
</dbReference>
<dbReference type="Proteomes" id="UP000572268">
    <property type="component" value="Unassembled WGS sequence"/>
</dbReference>
<dbReference type="InterPro" id="IPR002495">
    <property type="entry name" value="Glyco_trans_8"/>
</dbReference>
<organism evidence="2 4">
    <name type="scientific">Perkinsus olseni</name>
    <name type="common">Perkinsus atlanticus</name>
    <dbReference type="NCBI Taxonomy" id="32597"/>
    <lineage>
        <taxon>Eukaryota</taxon>
        <taxon>Sar</taxon>
        <taxon>Alveolata</taxon>
        <taxon>Perkinsozoa</taxon>
        <taxon>Perkinsea</taxon>
        <taxon>Perkinsida</taxon>
        <taxon>Perkinsidae</taxon>
        <taxon>Perkinsus</taxon>
    </lineage>
</organism>
<dbReference type="InterPro" id="IPR029044">
    <property type="entry name" value="Nucleotide-diphossugar_trans"/>
</dbReference>
<dbReference type="Pfam" id="PF01501">
    <property type="entry name" value="Glyco_transf_8"/>
    <property type="match status" value="1"/>
</dbReference>
<evidence type="ECO:0000313" key="2">
    <source>
        <dbReference type="EMBL" id="KAF4661820.1"/>
    </source>
</evidence>
<feature type="compositionally biased region" description="Basic and acidic residues" evidence="1">
    <location>
        <begin position="332"/>
        <end position="354"/>
    </location>
</feature>
<dbReference type="AlphaFoldDB" id="A0A7J6LS48"/>
<dbReference type="EMBL" id="JABAHT010000186">
    <property type="protein sequence ID" value="KAF4661820.1"/>
    <property type="molecule type" value="Genomic_DNA"/>
</dbReference>
<dbReference type="SUPFAM" id="SSF53448">
    <property type="entry name" value="Nucleotide-diphospho-sugar transferases"/>
    <property type="match status" value="1"/>
</dbReference>
<comment type="caution">
    <text evidence="2">The sequence shown here is derived from an EMBL/GenBank/DDBJ whole genome shotgun (WGS) entry which is preliminary data.</text>
</comment>
<protein>
    <submittedName>
        <fullName evidence="2">Glycogenin</fullName>
    </submittedName>
</protein>
<evidence type="ECO:0000313" key="5">
    <source>
        <dbReference type="Proteomes" id="UP000572268"/>
    </source>
</evidence>
<dbReference type="InterPro" id="IPR050587">
    <property type="entry name" value="GNT1/Glycosyltrans_8"/>
</dbReference>